<dbReference type="SMART" id="SM00129">
    <property type="entry name" value="KISc"/>
    <property type="match status" value="1"/>
</dbReference>
<evidence type="ECO:0000256" key="18">
    <source>
        <dbReference type="ARBA" id="ARBA00022801"/>
    </source>
</evidence>
<dbReference type="Gene3D" id="1.10.287.690">
    <property type="entry name" value="Helix hairpin bin"/>
    <property type="match status" value="1"/>
</dbReference>
<dbReference type="GO" id="GO:0005524">
    <property type="term" value="F:ATP binding"/>
    <property type="evidence" value="ECO:0007669"/>
    <property type="project" value="UniProtKB-UniRule"/>
</dbReference>
<dbReference type="PROSITE" id="PS00678">
    <property type="entry name" value="WD_REPEATS_1"/>
    <property type="match status" value="1"/>
</dbReference>
<dbReference type="GO" id="GO:0045004">
    <property type="term" value="P:DNA replication proofreading"/>
    <property type="evidence" value="ECO:0007669"/>
    <property type="project" value="TreeGrafter"/>
</dbReference>
<dbReference type="InterPro" id="IPR036961">
    <property type="entry name" value="Kinesin_motor_dom_sf"/>
</dbReference>
<dbReference type="InterPro" id="IPR056532">
    <property type="entry name" value="KIF21A/B_hel_2"/>
</dbReference>
<feature type="region of interest" description="Disordered" evidence="36">
    <location>
        <begin position="2181"/>
        <end position="2220"/>
    </location>
</feature>
<keyword evidence="9" id="KW-0808">Transferase</keyword>
<evidence type="ECO:0000259" key="37">
    <source>
        <dbReference type="PROSITE" id="PS50067"/>
    </source>
</evidence>
<dbReference type="GO" id="GO:0003777">
    <property type="term" value="F:microtubule motor activity"/>
    <property type="evidence" value="ECO:0007669"/>
    <property type="project" value="InterPro"/>
</dbReference>
<feature type="region of interest" description="Disordered" evidence="36">
    <location>
        <begin position="1"/>
        <end position="29"/>
    </location>
</feature>
<reference evidence="39" key="1">
    <citation type="submission" date="2025-08" db="UniProtKB">
        <authorList>
            <consortium name="RefSeq"/>
        </authorList>
    </citation>
    <scope>IDENTIFICATION</scope>
    <source>
        <strain evidence="39">Airmid</strain>
    </source>
</reference>
<evidence type="ECO:0000256" key="31">
    <source>
        <dbReference type="ARBA" id="ARBA00042791"/>
    </source>
</evidence>
<dbReference type="SUPFAM" id="SSF53098">
    <property type="entry name" value="Ribonuclease H-like"/>
    <property type="match status" value="1"/>
</dbReference>
<dbReference type="InterPro" id="IPR036397">
    <property type="entry name" value="RNaseH_sf"/>
</dbReference>
<keyword evidence="14" id="KW-0479">Metal-binding</keyword>
<accession>A0A6P6YHX1</accession>
<evidence type="ECO:0000256" key="8">
    <source>
        <dbReference type="ARBA" id="ARBA00022574"/>
    </source>
</evidence>
<evidence type="ECO:0000256" key="36">
    <source>
        <dbReference type="SAM" id="MobiDB-lite"/>
    </source>
</evidence>
<keyword evidence="11" id="KW-0493">Microtubule</keyword>
<keyword evidence="7" id="KW-0963">Cytoplasm</keyword>
<dbReference type="SUPFAM" id="SSF56672">
    <property type="entry name" value="DNA/RNA polymerases"/>
    <property type="match status" value="1"/>
</dbReference>
<keyword evidence="29" id="KW-0539">Nucleus</keyword>
<dbReference type="Gene3D" id="1.10.132.60">
    <property type="entry name" value="DNA polymerase family B, C-terminal domain"/>
    <property type="match status" value="1"/>
</dbReference>
<evidence type="ECO:0000256" key="34">
    <source>
        <dbReference type="PROSITE-ProRule" id="PRU00283"/>
    </source>
</evidence>
<keyword evidence="18" id="KW-0378">Hydrolase</keyword>
<evidence type="ECO:0000256" key="6">
    <source>
        <dbReference type="ARBA" id="ARBA00022485"/>
    </source>
</evidence>
<keyword evidence="23" id="KW-0408">Iron</keyword>
<evidence type="ECO:0000256" key="33">
    <source>
        <dbReference type="PROSITE-ProRule" id="PRU00221"/>
    </source>
</evidence>
<dbReference type="PANTHER" id="PTHR10322:SF23">
    <property type="entry name" value="DNA POLYMERASE DELTA CATALYTIC SUBUNIT"/>
    <property type="match status" value="1"/>
</dbReference>
<keyword evidence="25 35" id="KW-0175">Coiled coil</keyword>
<dbReference type="InterPro" id="IPR017964">
    <property type="entry name" value="DNA-dir_DNA_pol_B_CS"/>
</dbReference>
<dbReference type="CDD" id="cd01372">
    <property type="entry name" value="KISc_KIF4"/>
    <property type="match status" value="1"/>
</dbReference>
<keyword evidence="38" id="KW-1185">Reference proteome</keyword>
<dbReference type="InterPro" id="IPR023211">
    <property type="entry name" value="DNA_pol_palm_dom_sf"/>
</dbReference>
<evidence type="ECO:0000256" key="27">
    <source>
        <dbReference type="ARBA" id="ARBA00023175"/>
    </source>
</evidence>
<evidence type="ECO:0000313" key="39">
    <source>
        <dbReference type="RefSeq" id="XP_027204832.1"/>
    </source>
</evidence>
<protein>
    <recommendedName>
        <fullName evidence="30">DNA polymerase delta catalytic subunit</fullName>
        <ecNumber evidence="5">2.7.7.7</ecNumber>
    </recommendedName>
    <alternativeName>
        <fullName evidence="31">3'-5' exodeoxyribonuclease</fullName>
    </alternativeName>
</protein>
<keyword evidence="27 34" id="KW-0505">Motor protein</keyword>
<dbReference type="Pfam" id="PF00400">
    <property type="entry name" value="WD40"/>
    <property type="match status" value="5"/>
</dbReference>
<dbReference type="SUPFAM" id="SSF50978">
    <property type="entry name" value="WD40 repeat-like"/>
    <property type="match status" value="1"/>
</dbReference>
<keyword evidence="17" id="KW-0863">Zinc-finger</keyword>
<dbReference type="CDD" id="cd05533">
    <property type="entry name" value="POLBc_delta"/>
    <property type="match status" value="1"/>
</dbReference>
<organism evidence="38 39">
    <name type="scientific">Dermatophagoides pteronyssinus</name>
    <name type="common">European house dust mite</name>
    <dbReference type="NCBI Taxonomy" id="6956"/>
    <lineage>
        <taxon>Eukaryota</taxon>
        <taxon>Metazoa</taxon>
        <taxon>Ecdysozoa</taxon>
        <taxon>Arthropoda</taxon>
        <taxon>Chelicerata</taxon>
        <taxon>Arachnida</taxon>
        <taxon>Acari</taxon>
        <taxon>Acariformes</taxon>
        <taxon>Sarcoptiformes</taxon>
        <taxon>Astigmata</taxon>
        <taxon>Psoroptidia</taxon>
        <taxon>Analgoidea</taxon>
        <taxon>Pyroglyphidae</taxon>
        <taxon>Dermatophagoidinae</taxon>
        <taxon>Dermatophagoides</taxon>
    </lineage>
</organism>
<dbReference type="PROSITE" id="PS50067">
    <property type="entry name" value="KINESIN_MOTOR_2"/>
    <property type="match status" value="1"/>
</dbReference>
<feature type="binding site" evidence="34">
    <location>
        <begin position="1123"/>
        <end position="1130"/>
    </location>
    <ligand>
        <name>ATP</name>
        <dbReference type="ChEBI" id="CHEBI:30616"/>
    </ligand>
</feature>
<keyword evidence="21 34" id="KW-0067">ATP-binding</keyword>
<dbReference type="Proteomes" id="UP000515146">
    <property type="component" value="Unplaced"/>
</dbReference>
<name>A0A6P6YHX1_DERPT</name>
<feature type="repeat" description="WD" evidence="33">
    <location>
        <begin position="2472"/>
        <end position="2510"/>
    </location>
</feature>
<dbReference type="InterPro" id="IPR012337">
    <property type="entry name" value="RNaseH-like_sf"/>
</dbReference>
<keyword evidence="15" id="KW-0677">Repeat</keyword>
<dbReference type="GO" id="GO:0007018">
    <property type="term" value="P:microtubule-based movement"/>
    <property type="evidence" value="ECO:0007669"/>
    <property type="project" value="InterPro"/>
</dbReference>
<evidence type="ECO:0000256" key="25">
    <source>
        <dbReference type="ARBA" id="ARBA00023054"/>
    </source>
</evidence>
<dbReference type="GO" id="GO:0008296">
    <property type="term" value="F:3'-5'-DNA exonuclease activity"/>
    <property type="evidence" value="ECO:0007669"/>
    <property type="project" value="TreeGrafter"/>
</dbReference>
<dbReference type="PANTHER" id="PTHR10322">
    <property type="entry name" value="DNA POLYMERASE CATALYTIC SUBUNIT"/>
    <property type="match status" value="1"/>
</dbReference>
<evidence type="ECO:0000256" key="20">
    <source>
        <dbReference type="ARBA" id="ARBA00022839"/>
    </source>
</evidence>
<evidence type="ECO:0000256" key="14">
    <source>
        <dbReference type="ARBA" id="ARBA00022723"/>
    </source>
</evidence>
<keyword evidence="19" id="KW-0862">Zinc</keyword>
<evidence type="ECO:0000256" key="24">
    <source>
        <dbReference type="ARBA" id="ARBA00023014"/>
    </source>
</evidence>
<dbReference type="NCBIfam" id="TIGR00592">
    <property type="entry name" value="pol2"/>
    <property type="match status" value="1"/>
</dbReference>
<keyword evidence="16 34" id="KW-0547">Nucleotide-binding</keyword>
<evidence type="ECO:0000256" key="29">
    <source>
        <dbReference type="ARBA" id="ARBA00023242"/>
    </source>
</evidence>
<dbReference type="FunFam" id="1.10.287.690:FF:000001">
    <property type="entry name" value="DNA polymerase"/>
    <property type="match status" value="1"/>
</dbReference>
<evidence type="ECO:0000256" key="12">
    <source>
        <dbReference type="ARBA" id="ARBA00022705"/>
    </source>
</evidence>
<dbReference type="GO" id="GO:0005874">
    <property type="term" value="C:microtubule"/>
    <property type="evidence" value="ECO:0007669"/>
    <property type="project" value="UniProtKB-KW"/>
</dbReference>
<dbReference type="SUPFAM" id="SSF52540">
    <property type="entry name" value="P-loop containing nucleoside triphosphate hydrolases"/>
    <property type="match status" value="1"/>
</dbReference>
<evidence type="ECO:0000256" key="2">
    <source>
        <dbReference type="ARBA" id="ARBA00004123"/>
    </source>
</evidence>
<dbReference type="Pfam" id="PF24055">
    <property type="entry name" value="POL3_N"/>
    <property type="match status" value="1"/>
</dbReference>
<dbReference type="GO" id="GO:0008270">
    <property type="term" value="F:zinc ion binding"/>
    <property type="evidence" value="ECO:0007669"/>
    <property type="project" value="UniProtKB-KW"/>
</dbReference>
<dbReference type="InterPro" id="IPR006134">
    <property type="entry name" value="DNA-dir_DNA_pol_B_multi_dom"/>
</dbReference>
<dbReference type="PROSITE" id="PS00116">
    <property type="entry name" value="DNA_POLYMERASE_B"/>
    <property type="match status" value="1"/>
</dbReference>
<dbReference type="InterPro" id="IPR001680">
    <property type="entry name" value="WD40_rpt"/>
</dbReference>
<keyword evidence="10" id="KW-0548">Nucleotidyltransferase</keyword>
<dbReference type="OMA" id="INANTAF"/>
<dbReference type="CTD" id="34422"/>
<dbReference type="PROSITE" id="PS00411">
    <property type="entry name" value="KINESIN_MOTOR_1"/>
    <property type="match status" value="1"/>
</dbReference>
<evidence type="ECO:0000256" key="28">
    <source>
        <dbReference type="ARBA" id="ARBA00023212"/>
    </source>
</evidence>
<dbReference type="InterPro" id="IPR001752">
    <property type="entry name" value="Kinesin_motor_dom"/>
</dbReference>
<comment type="similarity">
    <text evidence="34">Belongs to the TRAFAC class myosin-kinesin ATPase superfamily. Kinesin family.</text>
</comment>
<dbReference type="InterPro" id="IPR036322">
    <property type="entry name" value="WD40_repeat_dom_sf"/>
</dbReference>
<dbReference type="GO" id="GO:0003677">
    <property type="term" value="F:DNA binding"/>
    <property type="evidence" value="ECO:0007669"/>
    <property type="project" value="UniProtKB-KW"/>
</dbReference>
<evidence type="ECO:0000256" key="4">
    <source>
        <dbReference type="ARBA" id="ARBA00005755"/>
    </source>
</evidence>
<dbReference type="InterPro" id="IPR025687">
    <property type="entry name" value="Znf-C4pol"/>
</dbReference>
<comment type="catalytic activity">
    <reaction evidence="32">
        <text>DNA(n) + a 2'-deoxyribonucleoside 5'-triphosphate = DNA(n+1) + diphosphate</text>
        <dbReference type="Rhea" id="RHEA:22508"/>
        <dbReference type="Rhea" id="RHEA-COMP:17339"/>
        <dbReference type="Rhea" id="RHEA-COMP:17340"/>
        <dbReference type="ChEBI" id="CHEBI:33019"/>
        <dbReference type="ChEBI" id="CHEBI:61560"/>
        <dbReference type="ChEBI" id="CHEBI:173112"/>
        <dbReference type="EC" id="2.7.7.7"/>
    </reaction>
</comment>
<dbReference type="OrthoDB" id="2414538at2759"/>
<dbReference type="Gene3D" id="3.30.420.10">
    <property type="entry name" value="Ribonuclease H-like superfamily/Ribonuclease H"/>
    <property type="match status" value="1"/>
</dbReference>
<dbReference type="Pfam" id="PF00136">
    <property type="entry name" value="DNA_pol_B"/>
    <property type="match status" value="1"/>
</dbReference>
<evidence type="ECO:0000256" key="19">
    <source>
        <dbReference type="ARBA" id="ARBA00022833"/>
    </source>
</evidence>
<dbReference type="InterPro" id="IPR043502">
    <property type="entry name" value="DNA/RNA_pol_sf"/>
</dbReference>
<feature type="compositionally biased region" description="Low complexity" evidence="36">
    <location>
        <begin position="2234"/>
        <end position="2245"/>
    </location>
</feature>
<sequence>MDNDNDFGEDFEEIIDEETNHGNNDMNIDPQDDEIETKRIHTRWCRPPPSSIDPDKDTIIFQQMDLDYYIGEARSDMPGPSQGPMPIMRMFGVTSDGVSVLAHIHGFAPYFYVLAPKNFDSKLCKQLLERLNKLILGELRNNSENISDAVLSIDLVQKQSLYGYQKLDKTTFIKITLCLPRLISIAAKILTTTNLLGQSETKCFESNIEFEIRFMVDRNVVGCCWVELPAKSYHLRSTNQYESRCQLELDIAYDKFIAYEPDEKWSSIAPLRVLSFDIECAGRKGIFPEPEIDPIIQIANYVTRQGEPEPFIRVIFCLKTCLPIVDHEVRCYDDEKKMLQAWADFVREVDPDVITGYNIQNFDLSFLIDRAKTLKSSTFPFLGRMKRSQTKVRRVILQSKQMGKRENKVVNIEGRVQFDLLLVILREYKLRSYTLNAVSYHFLGEQKEDVHHSIITDLQNGNEQTRKRLAVYCLKDALLPLKLLDKLMSLINYMEMARVTGVPLSYLLARGQQIKVISQLLRQALRQDLVMPAVRPSQGDDFSGALVIEPIRGYYGIPIATLDFASLYPSIMMAHNLCYTTLLTANEAREMDPESYTKTPSGSYFVKRSIRKGLLPDILEQLLSARKRAKADLKKETDPFRKKVLDGRQLALKVSANSVYGFTGAQVGKLPCLEISQSVTAFGRVMIEKTKNLVESTYTVANGYGKDSMVIYGDTDSVMVNFGVNTVEEAMKLGKEAADKISEKFDKPIKLEFEKVYYPYLLINKKRYAGLFWTRPEKFDKMDCKGIETVRRDNCPLVANLVSACLHKILVERNPEAAVNHAKTVIADLLCNRVDISNLIITKELTKADHEYAAKQAHVELANRMAKRDAGSAPKLGDRVPFVIIAATKGTPAYMKSEDPLYVLENRIPIDTQYYLENQISKPLIRIFEPIFREKTESVLLRGDHTRTKTVLTSKVGALFKYTNKRETCIKCKTSLPDKHEFATCNYCAKDEQSIFKNEISKLNQFEEKFAKLWTQCQRCQGSLLEEVICTSCDCPIFYMRKKIKFDLAEQQKIIQRFEIDMYNICTRVTPGEPQVWLGDDKAFTFDHVFDMSSKQSEIYDACVTSLIEGCFDGFNATILAYGQTGSGKTFTMGTGFDVALPQEQLGIIPRAVEHLFNSINTRREEAKNNGLPMPEFSISTQFIEIYNDEIIDLLAENRNKRNRIRIMDDDGIILLGVESKSVSTSDDTMQCLKSGSLFRTTGATLMNAESSRSHAIFTLFIKQTRIDLIEKEDDESPAQEVVTLTAKFNFVDLAGSERLSRTGAVGERAREGISINTGLLHLGNVISALGDRTRKVTHIPYRDSKLTRVLQDSLGGNSVTLMIACISPCDRDFVETLNTLRYANRAKNIKNKVTANQDSQTQLINELRRQIMQLQLENQELRQGKLFVKNDGEVELNDVYHENEMLRRELSNANVRIKALNTRLTDVNDENIDLKEKLAMHQISANNGANITNQTGNEDAAESLIKGYLKEISNLRSKVVESEHLITHYRKQLNSTNDDYEMNGLDLIEKAKHDVELGKAYYNQLNNSLSSPDSNGNRVTDLQDDEQDDYFEEDNDEDFEAKLANHNVELANLMESLASKERLIEEFEARERRIIELTEQYEQKIAGFKMKIKQIEEDRNKLMTKIKKENKDDHTSKAKKEEYEKRLTNLQAEIRKYENLKREHKKMLSQESISKEQLKKLRQEVLEAKQHRVKLIAQMREQMGKHNKELLKNRIMINKLTREDQKKIMQIKNLESRSDQQKKMLQRREEELKNLKRLARPVYSNRVAGRIRRYVNGNTPQKARNTWNVFEQKFNKLVALRRHSELEEKKLTRYYEDRQKAIDLLNTLKENNSDADYIADDLESIKGNIEYLDQCIKNSQSIIMQLEDENLNPDQLLDNVDPDETEYILSKLATSAINHAIVASQRGEELKDKYAELNKLNEENVARDQLLNYLVATNRVQLKHDDDDDLLPNIPDIPPSNPKYRRLTMTPAELLFSIPENNNQHKNVDSTADANGNNKDQLTNSLQQEQNDNKQHHQPTDMNKTFWVMKDNNVDENNIDQQNSKKNCDPNSLMVQSMYESSNDANQNKSSLNNGGGGGGVAVTPSIPLCHVSNASSLKELNDMMSSTCVSSTVGFSTPTKSIAHHHYLLSPHLMRRRIPSNNNNNNNNHQNYHINNNNINNNISNNHNPLMMNNNLQQHSPTSYKINRYMRNTSNSNNNNNNDQNHDPNCRPNVLDTYNIGESSTSTPPGSPSVNRRINRETSSSSMCSSMNNDLDVFSRLTGASTVSNQVENSIGQILPYQSKAIDKQFPLTCTHTVVGHRRSVLSVTATNEVLFSGSKDGTAKIWDLTQCTEVFSLNDHPDAVNVIRYDEYNKLIFTCSKSIIKIWDPRQNPIDCVRTLCSTGLPDLGNDSFIYDIKLSADGSILFSTSDRIVRAWDLRKFQLISRLNTGHKSLVTCLAVDDDEINDTRLVITGSKDHTVKVFELEQNLNGIYVPKYTLKPPHYDGIEALRLTDKGRYLFSGGRDGCIKKWSLTEQRCVASLGNCHRDWVLALDTFLQETVLLSACRSGYLRVWSTENCRSFGEIQAHTRAVNDIATIPMAIFTASSDCTINLWQYRDTSPIDDIVE</sequence>
<dbReference type="CDD" id="cd05777">
    <property type="entry name" value="DNA_polB_delta_exo"/>
    <property type="match status" value="1"/>
</dbReference>
<dbReference type="Pfam" id="PF03104">
    <property type="entry name" value="DNA_pol_B_exo1"/>
    <property type="match status" value="1"/>
</dbReference>
<dbReference type="InterPro" id="IPR006172">
    <property type="entry name" value="DNA-dir_DNA_pol_B"/>
</dbReference>
<feature type="repeat" description="WD" evidence="33">
    <location>
        <begin position="2524"/>
        <end position="2565"/>
    </location>
</feature>
<feature type="repeat" description="WD" evidence="33">
    <location>
        <begin position="2609"/>
        <end position="2648"/>
    </location>
</feature>
<dbReference type="Pfam" id="PF14260">
    <property type="entry name" value="zf-C4pol"/>
    <property type="match status" value="1"/>
</dbReference>
<evidence type="ECO:0000256" key="3">
    <source>
        <dbReference type="ARBA" id="ARBA00004245"/>
    </source>
</evidence>
<dbReference type="Gene3D" id="2.130.10.10">
    <property type="entry name" value="YVTN repeat-like/Quinoprotein amine dehydrogenase"/>
    <property type="match status" value="2"/>
</dbReference>
<dbReference type="FunFam" id="3.40.850.10:FF:000011">
    <property type="entry name" value="Kinesin family member 21A"/>
    <property type="match status" value="1"/>
</dbReference>
<dbReference type="InterPro" id="IPR050240">
    <property type="entry name" value="DNA_pol_type-B"/>
</dbReference>
<keyword evidence="13" id="KW-0540">Nuclease</keyword>
<dbReference type="Gene3D" id="2.40.50.730">
    <property type="match status" value="2"/>
</dbReference>
<evidence type="ECO:0000256" key="30">
    <source>
        <dbReference type="ARBA" id="ARBA00024411"/>
    </source>
</evidence>
<keyword evidence="6" id="KW-0004">4Fe-4S</keyword>
<dbReference type="PROSITE" id="PS50082">
    <property type="entry name" value="WD_REPEATS_2"/>
    <property type="match status" value="4"/>
</dbReference>
<evidence type="ECO:0000256" key="17">
    <source>
        <dbReference type="ARBA" id="ARBA00022771"/>
    </source>
</evidence>
<feature type="region of interest" description="Disordered" evidence="36">
    <location>
        <begin position="2023"/>
        <end position="2042"/>
    </location>
</feature>
<dbReference type="InterPro" id="IPR006133">
    <property type="entry name" value="DNA-dir_DNA_pol_B_exonuc"/>
</dbReference>
<evidence type="ECO:0000256" key="35">
    <source>
        <dbReference type="SAM" id="Coils"/>
    </source>
</evidence>
<dbReference type="InParanoid" id="A0A6P6YHX1"/>
<dbReference type="GO" id="GO:0051539">
    <property type="term" value="F:4 iron, 4 sulfur cluster binding"/>
    <property type="evidence" value="ECO:0007669"/>
    <property type="project" value="UniProtKB-KW"/>
</dbReference>
<keyword evidence="20" id="KW-0269">Exonuclease</keyword>
<gene>
    <name evidence="39" type="primary">LOC113798482</name>
</gene>
<dbReference type="GO" id="GO:0003887">
    <property type="term" value="F:DNA-directed DNA polymerase activity"/>
    <property type="evidence" value="ECO:0007669"/>
    <property type="project" value="UniProtKB-KW"/>
</dbReference>
<dbReference type="InterPro" id="IPR019775">
    <property type="entry name" value="WD40_repeat_CS"/>
</dbReference>
<evidence type="ECO:0000256" key="11">
    <source>
        <dbReference type="ARBA" id="ARBA00022701"/>
    </source>
</evidence>
<dbReference type="Gene3D" id="3.40.850.10">
    <property type="entry name" value="Kinesin motor domain"/>
    <property type="match status" value="1"/>
</dbReference>
<comment type="cofactor">
    <cofactor evidence="1">
        <name>[4Fe-4S] cluster</name>
        <dbReference type="ChEBI" id="CHEBI:49883"/>
    </cofactor>
</comment>
<feature type="compositionally biased region" description="Acidic residues" evidence="36">
    <location>
        <begin position="1"/>
        <end position="17"/>
    </location>
</feature>
<dbReference type="RefSeq" id="XP_027204832.1">
    <property type="nucleotide sequence ID" value="XM_027349031.1"/>
</dbReference>
<dbReference type="SMART" id="SM00320">
    <property type="entry name" value="WD40"/>
    <property type="match status" value="7"/>
</dbReference>
<evidence type="ECO:0000256" key="5">
    <source>
        <dbReference type="ARBA" id="ARBA00012417"/>
    </source>
</evidence>
<evidence type="ECO:0000256" key="32">
    <source>
        <dbReference type="ARBA" id="ARBA00049244"/>
    </source>
</evidence>
<keyword evidence="28" id="KW-0206">Cytoskeleton</keyword>
<keyword evidence="26" id="KW-0238">DNA-binding</keyword>
<feature type="domain" description="Kinesin motor" evidence="37">
    <location>
        <begin position="1062"/>
        <end position="1390"/>
    </location>
</feature>
<feature type="coiled-coil region" evidence="35">
    <location>
        <begin position="1604"/>
        <end position="1799"/>
    </location>
</feature>
<dbReference type="InterPro" id="IPR056435">
    <property type="entry name" value="DPOD/Z_N"/>
</dbReference>
<dbReference type="Gene3D" id="3.90.1600.10">
    <property type="entry name" value="Palm domain of DNA polymerase"/>
    <property type="match status" value="1"/>
</dbReference>
<dbReference type="InterPro" id="IPR019821">
    <property type="entry name" value="Kinesin_motor_CS"/>
</dbReference>
<dbReference type="GO" id="GO:0043625">
    <property type="term" value="C:delta DNA polymerase complex"/>
    <property type="evidence" value="ECO:0007669"/>
    <property type="project" value="TreeGrafter"/>
</dbReference>
<dbReference type="InterPro" id="IPR015943">
    <property type="entry name" value="WD40/YVTN_repeat-like_dom_sf"/>
</dbReference>
<feature type="repeat" description="WD" evidence="33">
    <location>
        <begin position="2340"/>
        <end position="2379"/>
    </location>
</feature>
<dbReference type="InterPro" id="IPR027417">
    <property type="entry name" value="P-loop_NTPase"/>
</dbReference>
<evidence type="ECO:0000256" key="7">
    <source>
        <dbReference type="ARBA" id="ARBA00022490"/>
    </source>
</evidence>
<evidence type="ECO:0000256" key="16">
    <source>
        <dbReference type="ARBA" id="ARBA00022741"/>
    </source>
</evidence>
<feature type="region of interest" description="Disordered" evidence="36">
    <location>
        <begin position="2232"/>
        <end position="2291"/>
    </location>
</feature>
<keyword evidence="24" id="KW-0411">Iron-sulfur</keyword>
<evidence type="ECO:0000256" key="15">
    <source>
        <dbReference type="ARBA" id="ARBA00022737"/>
    </source>
</evidence>
<evidence type="ECO:0000256" key="22">
    <source>
        <dbReference type="ARBA" id="ARBA00022932"/>
    </source>
</evidence>
<keyword evidence="22" id="KW-0239">DNA-directed DNA polymerase</keyword>
<dbReference type="InterPro" id="IPR042087">
    <property type="entry name" value="DNA_pol_B_thumb"/>
</dbReference>
<dbReference type="SMART" id="SM00486">
    <property type="entry name" value="POLBc"/>
    <property type="match status" value="1"/>
</dbReference>
<dbReference type="EC" id="2.7.7.7" evidence="5"/>
<evidence type="ECO:0000256" key="10">
    <source>
        <dbReference type="ARBA" id="ARBA00022695"/>
    </source>
</evidence>
<dbReference type="FunFam" id="3.30.420.10:FF:000351">
    <property type="entry name" value="DNA polymerase"/>
    <property type="match status" value="1"/>
</dbReference>
<dbReference type="Pfam" id="PF25764">
    <property type="entry name" value="KIF21A_4th"/>
    <property type="match status" value="1"/>
</dbReference>
<evidence type="ECO:0000256" key="21">
    <source>
        <dbReference type="ARBA" id="ARBA00022840"/>
    </source>
</evidence>
<dbReference type="Pfam" id="PF23203">
    <property type="entry name" value="KIF21A"/>
    <property type="match status" value="1"/>
</dbReference>
<dbReference type="GO" id="GO:0006297">
    <property type="term" value="P:nucleotide-excision repair, DNA gap filling"/>
    <property type="evidence" value="ECO:0007669"/>
    <property type="project" value="TreeGrafter"/>
</dbReference>
<dbReference type="PRINTS" id="PR00380">
    <property type="entry name" value="KINESINHEAVY"/>
</dbReference>
<dbReference type="PROSITE" id="PS50294">
    <property type="entry name" value="WD_REPEATS_REGION"/>
    <property type="match status" value="1"/>
</dbReference>
<dbReference type="GO" id="GO:0006287">
    <property type="term" value="P:base-excision repair, gap-filling"/>
    <property type="evidence" value="ECO:0007669"/>
    <property type="project" value="TreeGrafter"/>
</dbReference>
<evidence type="ECO:0000313" key="38">
    <source>
        <dbReference type="Proteomes" id="UP000515146"/>
    </source>
</evidence>
<evidence type="ECO:0000256" key="26">
    <source>
        <dbReference type="ARBA" id="ARBA00023125"/>
    </source>
</evidence>
<evidence type="ECO:0000256" key="13">
    <source>
        <dbReference type="ARBA" id="ARBA00022722"/>
    </source>
</evidence>
<dbReference type="KEGG" id="dpte:113798482"/>
<comment type="subcellular location">
    <subcellularLocation>
        <location evidence="3">Cytoplasm</location>
        <location evidence="3">Cytoskeleton</location>
    </subcellularLocation>
    <subcellularLocation>
        <location evidence="2">Nucleus</location>
    </subcellularLocation>
</comment>
<keyword evidence="8 33" id="KW-0853">WD repeat</keyword>
<feature type="coiled-coil region" evidence="35">
    <location>
        <begin position="1398"/>
        <end position="1478"/>
    </location>
</feature>
<comment type="similarity">
    <text evidence="4">Belongs to the DNA polymerase type-B family.</text>
</comment>
<dbReference type="GO" id="GO:0008017">
    <property type="term" value="F:microtubule binding"/>
    <property type="evidence" value="ECO:0007669"/>
    <property type="project" value="InterPro"/>
</dbReference>
<dbReference type="CDD" id="cd00200">
    <property type="entry name" value="WD40"/>
    <property type="match status" value="1"/>
</dbReference>
<evidence type="ECO:0000256" key="23">
    <source>
        <dbReference type="ARBA" id="ARBA00023004"/>
    </source>
</evidence>
<proteinExistence type="inferred from homology"/>
<evidence type="ECO:0000256" key="9">
    <source>
        <dbReference type="ARBA" id="ARBA00022679"/>
    </source>
</evidence>
<dbReference type="FunFam" id="1.10.132.60:FF:000001">
    <property type="entry name" value="DNA polymerase"/>
    <property type="match status" value="1"/>
</dbReference>
<keyword evidence="12" id="KW-0235">DNA replication</keyword>
<evidence type="ECO:0000256" key="1">
    <source>
        <dbReference type="ARBA" id="ARBA00001966"/>
    </source>
</evidence>
<dbReference type="Pfam" id="PF00225">
    <property type="entry name" value="Kinesin"/>
    <property type="match status" value="1"/>
</dbReference>